<evidence type="ECO:0000259" key="4">
    <source>
        <dbReference type="PROSITE" id="PS50026"/>
    </source>
</evidence>
<dbReference type="PROSITE" id="PS50026">
    <property type="entry name" value="EGF_3"/>
    <property type="match status" value="1"/>
</dbReference>
<dbReference type="GeneID" id="100366750"/>
<dbReference type="RefSeq" id="XP_006815179.1">
    <property type="nucleotide sequence ID" value="XM_006815116.1"/>
</dbReference>
<protein>
    <submittedName>
        <fullName evidence="6">Uncharacterized protein LOC100366750</fullName>
    </submittedName>
</protein>
<organism evidence="5 6">
    <name type="scientific">Saccoglossus kowalevskii</name>
    <name type="common">Acorn worm</name>
    <dbReference type="NCBI Taxonomy" id="10224"/>
    <lineage>
        <taxon>Eukaryota</taxon>
        <taxon>Metazoa</taxon>
        <taxon>Hemichordata</taxon>
        <taxon>Enteropneusta</taxon>
        <taxon>Harrimaniidae</taxon>
        <taxon>Saccoglossus</taxon>
    </lineage>
</organism>
<evidence type="ECO:0000313" key="6">
    <source>
        <dbReference type="RefSeq" id="XP_006815179.1"/>
    </source>
</evidence>
<dbReference type="Proteomes" id="UP000694865">
    <property type="component" value="Unplaced"/>
</dbReference>
<dbReference type="SUPFAM" id="SSF57196">
    <property type="entry name" value="EGF/Laminin"/>
    <property type="match status" value="1"/>
</dbReference>
<proteinExistence type="predicted"/>
<feature type="compositionally biased region" description="Polar residues" evidence="2">
    <location>
        <begin position="296"/>
        <end position="306"/>
    </location>
</feature>
<gene>
    <name evidence="6" type="primary">LOC100366750</name>
</gene>
<feature type="transmembrane region" description="Helical" evidence="3">
    <location>
        <begin position="157"/>
        <end position="179"/>
    </location>
</feature>
<keyword evidence="3" id="KW-0812">Transmembrane</keyword>
<dbReference type="Gene3D" id="2.10.25.10">
    <property type="entry name" value="Laminin"/>
    <property type="match status" value="1"/>
</dbReference>
<dbReference type="PROSITE" id="PS00022">
    <property type="entry name" value="EGF_1"/>
    <property type="match status" value="1"/>
</dbReference>
<sequence length="321" mass="36678">MMRQFDVKFHKLYKSNNNYQNINIRGFSVKSEVEIVYKEPLSQSERAAAVRIFKSFVENNGTIAESTIDKVLVEDKTGEFVEIDVCTIFPCPEDMVCEIVNGVCTSTCENNMMYCLNSGVCVARQPDVIECLCPELYSGNRCQIKESKNPGLTQRDIIGIVAGVLAGVIILFIMLVLIIKSHRVEDKEKKNKNVDFYELNLYEGDSTFNGGLADDIRETELNENKPTIENETQTDIKAVVIENNSSQQKTEDKEQTENTDDKERENVDDYDGENYYPTDDEDEEQDVAADNHDYQRISTFEQSSFKPSEFEMRDEVPDIHL</sequence>
<name>A0ABM0M588_SACKO</name>
<evidence type="ECO:0000256" key="1">
    <source>
        <dbReference type="PROSITE-ProRule" id="PRU00076"/>
    </source>
</evidence>
<evidence type="ECO:0000256" key="3">
    <source>
        <dbReference type="SAM" id="Phobius"/>
    </source>
</evidence>
<dbReference type="InterPro" id="IPR000742">
    <property type="entry name" value="EGF"/>
</dbReference>
<feature type="region of interest" description="Disordered" evidence="2">
    <location>
        <begin position="242"/>
        <end position="321"/>
    </location>
</feature>
<evidence type="ECO:0000256" key="2">
    <source>
        <dbReference type="SAM" id="MobiDB-lite"/>
    </source>
</evidence>
<evidence type="ECO:0000313" key="5">
    <source>
        <dbReference type="Proteomes" id="UP000694865"/>
    </source>
</evidence>
<reference evidence="6" key="1">
    <citation type="submission" date="2025-08" db="UniProtKB">
        <authorList>
            <consortium name="RefSeq"/>
        </authorList>
    </citation>
    <scope>IDENTIFICATION</scope>
    <source>
        <tissue evidence="6">Testes</tissue>
    </source>
</reference>
<feature type="compositionally biased region" description="Acidic residues" evidence="2">
    <location>
        <begin position="268"/>
        <end position="287"/>
    </location>
</feature>
<comment type="caution">
    <text evidence="1">Lacks conserved residue(s) required for the propagation of feature annotation.</text>
</comment>
<keyword evidence="5" id="KW-1185">Reference proteome</keyword>
<keyword evidence="1" id="KW-0245">EGF-like domain</keyword>
<keyword evidence="3" id="KW-0472">Membrane</keyword>
<feature type="compositionally biased region" description="Basic and acidic residues" evidence="2">
    <location>
        <begin position="249"/>
        <end position="267"/>
    </location>
</feature>
<keyword evidence="1" id="KW-1015">Disulfide bond</keyword>
<feature type="compositionally biased region" description="Basic and acidic residues" evidence="2">
    <location>
        <begin position="308"/>
        <end position="321"/>
    </location>
</feature>
<accession>A0ABM0M588</accession>
<keyword evidence="3" id="KW-1133">Transmembrane helix</keyword>
<feature type="disulfide bond" evidence="1">
    <location>
        <begin position="133"/>
        <end position="142"/>
    </location>
</feature>
<feature type="domain" description="EGF-like" evidence="4">
    <location>
        <begin position="105"/>
        <end position="143"/>
    </location>
</feature>